<dbReference type="PANTHER" id="PTHR31672:SF13">
    <property type="entry name" value="F-BOX PROTEIN CPR30-LIKE"/>
    <property type="match status" value="1"/>
</dbReference>
<feature type="domain" description="F-box associated beta-propeller type 1" evidence="1">
    <location>
        <begin position="61"/>
        <end position="363"/>
    </location>
</feature>
<name>A0ABQ8ARY7_BRANA</name>
<evidence type="ECO:0000259" key="1">
    <source>
        <dbReference type="Pfam" id="PF07734"/>
    </source>
</evidence>
<dbReference type="NCBIfam" id="TIGR01640">
    <property type="entry name" value="F_box_assoc_1"/>
    <property type="match status" value="1"/>
</dbReference>
<dbReference type="Pfam" id="PF07734">
    <property type="entry name" value="FBA_1"/>
    <property type="match status" value="1"/>
</dbReference>
<dbReference type="InterPro" id="IPR050796">
    <property type="entry name" value="SCF_F-box_component"/>
</dbReference>
<accession>A0ABQ8ARY7</accession>
<dbReference type="PANTHER" id="PTHR31672">
    <property type="entry name" value="BNACNNG10540D PROTEIN"/>
    <property type="match status" value="1"/>
</dbReference>
<reference evidence="2 3" key="1">
    <citation type="submission" date="2021-05" db="EMBL/GenBank/DDBJ databases">
        <title>Genome Assembly of Synthetic Allotetraploid Brassica napus Reveals Homoeologous Exchanges between Subgenomes.</title>
        <authorList>
            <person name="Davis J.T."/>
        </authorList>
    </citation>
    <scope>NUCLEOTIDE SEQUENCE [LARGE SCALE GENOMIC DNA]</scope>
    <source>
        <strain evidence="3">cv. Da-Ae</strain>
        <tissue evidence="2">Seedling</tissue>
    </source>
</reference>
<protein>
    <recommendedName>
        <fullName evidence="1">F-box associated beta-propeller type 1 domain-containing protein</fullName>
    </recommendedName>
</protein>
<feature type="non-terminal residue" evidence="2">
    <location>
        <position position="1"/>
    </location>
</feature>
<proteinExistence type="predicted"/>
<dbReference type="InterPro" id="IPR011043">
    <property type="entry name" value="Gal_Oxase/kelch_b-propeller"/>
</dbReference>
<gene>
    <name evidence="2" type="ORF">HID58_057647</name>
</gene>
<organism evidence="2 3">
    <name type="scientific">Brassica napus</name>
    <name type="common">Rape</name>
    <dbReference type="NCBI Taxonomy" id="3708"/>
    <lineage>
        <taxon>Eukaryota</taxon>
        <taxon>Viridiplantae</taxon>
        <taxon>Streptophyta</taxon>
        <taxon>Embryophyta</taxon>
        <taxon>Tracheophyta</taxon>
        <taxon>Spermatophyta</taxon>
        <taxon>Magnoliopsida</taxon>
        <taxon>eudicotyledons</taxon>
        <taxon>Gunneridae</taxon>
        <taxon>Pentapetalae</taxon>
        <taxon>rosids</taxon>
        <taxon>malvids</taxon>
        <taxon>Brassicales</taxon>
        <taxon>Brassicaceae</taxon>
        <taxon>Brassiceae</taxon>
        <taxon>Brassica</taxon>
    </lineage>
</organism>
<dbReference type="SUPFAM" id="SSF50965">
    <property type="entry name" value="Galactose oxidase, central domain"/>
    <property type="match status" value="1"/>
</dbReference>
<evidence type="ECO:0000313" key="3">
    <source>
        <dbReference type="Proteomes" id="UP000824890"/>
    </source>
</evidence>
<comment type="caution">
    <text evidence="2">The sequence shown here is derived from an EMBL/GenBank/DDBJ whole genome shotgun (WGS) entry which is preliminary data.</text>
</comment>
<evidence type="ECO:0000313" key="2">
    <source>
        <dbReference type="EMBL" id="KAH0895218.1"/>
    </source>
</evidence>
<keyword evidence="3" id="KW-1185">Reference proteome</keyword>
<sequence length="425" mass="48794">VHLSTRKESKMILANLPKDLESEILARVSLYRNSKRLANNGTLYSMEKNKKMSSEAARETFLLSNHEVYSIAGDLHSSGDVAQPLEFAGKLSKDLDLYTISHCDGLMLCQAKNNSSVVVWNPCTGETKMIKPRTRYQIRDRFALGYDDSRRGYKDLRCRYYQNEGKVWFVECEMYELSSDSWRVVDSFTHDYGMYCSGVSLRGDTYFAAGGKEMGFFLMKFDFTEERFLRLPLPFQSFDPEDTAVLSVVRDEKLSVCHQEILAWSNVMRIWVSNKVDEEGGKEISWRKDFVLEADFDKFQLPCVVNVASFLLDEEKKVAVCCDVCDEEMKGEEKNRIYIVYDDDIVNAYLLNCPLVLTYVPSLEGACVFMTTTSESLRNHCCVFFFDTPQAYFQFGLIPKLWNSVNNSSNTSESHTLALLRQLIP</sequence>
<dbReference type="Proteomes" id="UP000824890">
    <property type="component" value="Unassembled WGS sequence"/>
</dbReference>
<dbReference type="InterPro" id="IPR006527">
    <property type="entry name" value="F-box-assoc_dom_typ1"/>
</dbReference>
<dbReference type="EMBL" id="JAGKQM010000013">
    <property type="protein sequence ID" value="KAH0895218.1"/>
    <property type="molecule type" value="Genomic_DNA"/>
</dbReference>
<dbReference type="InterPro" id="IPR017451">
    <property type="entry name" value="F-box-assoc_interact_dom"/>
</dbReference>